<name>A0A195FSK0_9HYME</name>
<evidence type="ECO:0000313" key="1">
    <source>
        <dbReference type="EMBL" id="KYN43272.1"/>
    </source>
</evidence>
<accession>A0A195FSK0</accession>
<organism evidence="1 2">
    <name type="scientific">Trachymyrmex septentrionalis</name>
    <dbReference type="NCBI Taxonomy" id="34720"/>
    <lineage>
        <taxon>Eukaryota</taxon>
        <taxon>Metazoa</taxon>
        <taxon>Ecdysozoa</taxon>
        <taxon>Arthropoda</taxon>
        <taxon>Hexapoda</taxon>
        <taxon>Insecta</taxon>
        <taxon>Pterygota</taxon>
        <taxon>Neoptera</taxon>
        <taxon>Endopterygota</taxon>
        <taxon>Hymenoptera</taxon>
        <taxon>Apocrita</taxon>
        <taxon>Aculeata</taxon>
        <taxon>Formicoidea</taxon>
        <taxon>Formicidae</taxon>
        <taxon>Myrmicinae</taxon>
        <taxon>Trachymyrmex</taxon>
    </lineage>
</organism>
<feature type="non-terminal residue" evidence="1">
    <location>
        <position position="1"/>
    </location>
</feature>
<dbReference type="EMBL" id="KQ981281">
    <property type="protein sequence ID" value="KYN43272.1"/>
    <property type="molecule type" value="Genomic_DNA"/>
</dbReference>
<evidence type="ECO:0000313" key="2">
    <source>
        <dbReference type="Proteomes" id="UP000078541"/>
    </source>
</evidence>
<protein>
    <submittedName>
        <fullName evidence="1">Uncharacterized protein</fullName>
    </submittedName>
</protein>
<keyword evidence="2" id="KW-1185">Reference proteome</keyword>
<dbReference type="Proteomes" id="UP000078541">
    <property type="component" value="Unassembled WGS sequence"/>
</dbReference>
<gene>
    <name evidence="1" type="ORF">ALC56_02220</name>
</gene>
<dbReference type="AlphaFoldDB" id="A0A195FSK0"/>
<reference evidence="1 2" key="1">
    <citation type="submission" date="2016-03" db="EMBL/GenBank/DDBJ databases">
        <title>Trachymyrmex septentrionalis WGS genome.</title>
        <authorList>
            <person name="Nygaard S."/>
            <person name="Hu H."/>
            <person name="Boomsma J."/>
            <person name="Zhang G."/>
        </authorList>
    </citation>
    <scope>NUCLEOTIDE SEQUENCE [LARGE SCALE GENOMIC DNA]</scope>
    <source>
        <strain evidence="1">Tsep2-gDNA-1</strain>
        <tissue evidence="1">Whole body</tissue>
    </source>
</reference>
<proteinExistence type="predicted"/>
<sequence length="138" mass="16040">HNQRQQQQRRRRRRWRRLFIVPAMVASSSCATDPQAHLPMLYYACYIRRSVVVVVALMPIHTAIPTATRCNVAEKCDIQRTLALKIRRNFQRNQRADSMLDPIGFNGASELVKRIFDVPARSLAPHLFNRIMLRASRS</sequence>